<protein>
    <submittedName>
        <fullName evidence="3">Uncharacterized protein</fullName>
    </submittedName>
</protein>
<reference evidence="3 4" key="1">
    <citation type="submission" date="2024-01" db="EMBL/GenBank/DDBJ databases">
        <title>The genomes of 5 underutilized Papilionoideae crops provide insights into root nodulation and disease resistanc.</title>
        <authorList>
            <person name="Jiang F."/>
        </authorList>
    </citation>
    <scope>NUCLEOTIDE SEQUENCE [LARGE SCALE GENOMIC DNA]</scope>
    <source>
        <strain evidence="3">JINMINGXINNONG_FW02</strain>
        <tissue evidence="3">Leaves</tissue>
    </source>
</reference>
<evidence type="ECO:0000313" key="3">
    <source>
        <dbReference type="EMBL" id="KAK7335132.1"/>
    </source>
</evidence>
<feature type="compositionally biased region" description="Basic residues" evidence="1">
    <location>
        <begin position="22"/>
        <end position="35"/>
    </location>
</feature>
<gene>
    <name evidence="3" type="ORF">VNO80_26907</name>
</gene>
<keyword evidence="2" id="KW-0472">Membrane</keyword>
<feature type="compositionally biased region" description="Basic and acidic residues" evidence="1">
    <location>
        <begin position="36"/>
        <end position="48"/>
    </location>
</feature>
<sequence>MYCEAMMEKEKEINKKRENWKGRRRKSGKRWRHRKDGGAETSREDNINSDRHIVNTECPRGTHRQTRSLLIRSFFLRSVFAVGAACALHPIQQQCMNAFLISTKSNDNIQINWKIHKNHYAQMDKVTIRMPVVDRKFSRQIN</sequence>
<feature type="region of interest" description="Disordered" evidence="1">
    <location>
        <begin position="15"/>
        <end position="48"/>
    </location>
</feature>
<dbReference type="Proteomes" id="UP001374584">
    <property type="component" value="Unassembled WGS sequence"/>
</dbReference>
<keyword evidence="2" id="KW-1133">Transmembrane helix</keyword>
<name>A0AAN9QH48_PHACN</name>
<dbReference type="AlphaFoldDB" id="A0AAN9QH48"/>
<feature type="transmembrane region" description="Helical" evidence="2">
    <location>
        <begin position="69"/>
        <end position="91"/>
    </location>
</feature>
<dbReference type="EMBL" id="JAYMYR010000010">
    <property type="protein sequence ID" value="KAK7335132.1"/>
    <property type="molecule type" value="Genomic_DNA"/>
</dbReference>
<keyword evidence="4" id="KW-1185">Reference proteome</keyword>
<organism evidence="3 4">
    <name type="scientific">Phaseolus coccineus</name>
    <name type="common">Scarlet runner bean</name>
    <name type="synonym">Phaseolus multiflorus</name>
    <dbReference type="NCBI Taxonomy" id="3886"/>
    <lineage>
        <taxon>Eukaryota</taxon>
        <taxon>Viridiplantae</taxon>
        <taxon>Streptophyta</taxon>
        <taxon>Embryophyta</taxon>
        <taxon>Tracheophyta</taxon>
        <taxon>Spermatophyta</taxon>
        <taxon>Magnoliopsida</taxon>
        <taxon>eudicotyledons</taxon>
        <taxon>Gunneridae</taxon>
        <taxon>Pentapetalae</taxon>
        <taxon>rosids</taxon>
        <taxon>fabids</taxon>
        <taxon>Fabales</taxon>
        <taxon>Fabaceae</taxon>
        <taxon>Papilionoideae</taxon>
        <taxon>50 kb inversion clade</taxon>
        <taxon>NPAAA clade</taxon>
        <taxon>indigoferoid/millettioid clade</taxon>
        <taxon>Phaseoleae</taxon>
        <taxon>Phaseolus</taxon>
    </lineage>
</organism>
<evidence type="ECO:0000256" key="2">
    <source>
        <dbReference type="SAM" id="Phobius"/>
    </source>
</evidence>
<keyword evidence="2" id="KW-0812">Transmembrane</keyword>
<comment type="caution">
    <text evidence="3">The sequence shown here is derived from an EMBL/GenBank/DDBJ whole genome shotgun (WGS) entry which is preliminary data.</text>
</comment>
<evidence type="ECO:0000313" key="4">
    <source>
        <dbReference type="Proteomes" id="UP001374584"/>
    </source>
</evidence>
<proteinExistence type="predicted"/>
<evidence type="ECO:0000256" key="1">
    <source>
        <dbReference type="SAM" id="MobiDB-lite"/>
    </source>
</evidence>
<accession>A0AAN9QH48</accession>